<accession>A0AAD5QD61</accession>
<evidence type="ECO:0000313" key="4">
    <source>
        <dbReference type="Proteomes" id="UP001209570"/>
    </source>
</evidence>
<feature type="chain" id="PRO_5042043947" evidence="2">
    <location>
        <begin position="24"/>
        <end position="155"/>
    </location>
</feature>
<feature type="signal peptide" evidence="2">
    <location>
        <begin position="1"/>
        <end position="23"/>
    </location>
</feature>
<reference evidence="3" key="1">
    <citation type="submission" date="2021-12" db="EMBL/GenBank/DDBJ databases">
        <title>Prjna785345.</title>
        <authorList>
            <person name="Rujirawat T."/>
            <person name="Krajaejun T."/>
        </authorList>
    </citation>
    <scope>NUCLEOTIDE SEQUENCE</scope>
    <source>
        <strain evidence="3">Pi057C3</strain>
    </source>
</reference>
<evidence type="ECO:0000313" key="3">
    <source>
        <dbReference type="EMBL" id="KAJ0409959.1"/>
    </source>
</evidence>
<feature type="compositionally biased region" description="Low complexity" evidence="1">
    <location>
        <begin position="57"/>
        <end position="69"/>
    </location>
</feature>
<evidence type="ECO:0000256" key="1">
    <source>
        <dbReference type="SAM" id="MobiDB-lite"/>
    </source>
</evidence>
<keyword evidence="2" id="KW-0732">Signal</keyword>
<keyword evidence="4" id="KW-1185">Reference proteome</keyword>
<gene>
    <name evidence="3" type="ORF">P43SY_005853</name>
</gene>
<organism evidence="3 4">
    <name type="scientific">Pythium insidiosum</name>
    <name type="common">Pythiosis disease agent</name>
    <dbReference type="NCBI Taxonomy" id="114742"/>
    <lineage>
        <taxon>Eukaryota</taxon>
        <taxon>Sar</taxon>
        <taxon>Stramenopiles</taxon>
        <taxon>Oomycota</taxon>
        <taxon>Peronosporomycetes</taxon>
        <taxon>Pythiales</taxon>
        <taxon>Pythiaceae</taxon>
        <taxon>Pythium</taxon>
    </lineage>
</organism>
<feature type="compositionally biased region" description="Pro residues" evidence="1">
    <location>
        <begin position="38"/>
        <end position="50"/>
    </location>
</feature>
<evidence type="ECO:0000256" key="2">
    <source>
        <dbReference type="SAM" id="SignalP"/>
    </source>
</evidence>
<comment type="caution">
    <text evidence="3">The sequence shown here is derived from an EMBL/GenBank/DDBJ whole genome shotgun (WGS) entry which is preliminary data.</text>
</comment>
<sequence length="155" mass="16605">MVKPPTTAIALAAVLLAVASAHGVVPGSESSVSKPFPQVRPTPPSLPPSTLPEVPDATESAASETTPAPTSCFDFQGTLDFEATGFDILVSSSDEYIDTCEYECECYDILVSGPESNAVLEQQHNSTNSYYCIPGQRDDNADPGYFYSYPNLNDW</sequence>
<name>A0AAD5QD61_PYTIN</name>
<proteinExistence type="predicted"/>
<protein>
    <submittedName>
        <fullName evidence="3">Uncharacterized protein</fullName>
    </submittedName>
</protein>
<feature type="region of interest" description="Disordered" evidence="1">
    <location>
        <begin position="28"/>
        <end position="69"/>
    </location>
</feature>
<dbReference type="AlphaFoldDB" id="A0AAD5QD61"/>
<dbReference type="Proteomes" id="UP001209570">
    <property type="component" value="Unassembled WGS sequence"/>
</dbReference>
<dbReference type="EMBL" id="JAKCXM010000002">
    <property type="protein sequence ID" value="KAJ0409959.1"/>
    <property type="molecule type" value="Genomic_DNA"/>
</dbReference>